<sequence>MKTNNQTNEIVDGDGQQRFCQLRTEWFHQTPHSSVPNF</sequence>
<evidence type="ECO:0000313" key="1">
    <source>
        <dbReference type="EMBL" id="CAF5040209.1"/>
    </source>
</evidence>
<organism evidence="1 2">
    <name type="scientific">Rotaria magnacalcarata</name>
    <dbReference type="NCBI Taxonomy" id="392030"/>
    <lineage>
        <taxon>Eukaryota</taxon>
        <taxon>Metazoa</taxon>
        <taxon>Spiralia</taxon>
        <taxon>Gnathifera</taxon>
        <taxon>Rotifera</taxon>
        <taxon>Eurotatoria</taxon>
        <taxon>Bdelloidea</taxon>
        <taxon>Philodinida</taxon>
        <taxon>Philodinidae</taxon>
        <taxon>Rotaria</taxon>
    </lineage>
</organism>
<protein>
    <submittedName>
        <fullName evidence="1">Uncharacterized protein</fullName>
    </submittedName>
</protein>
<feature type="non-terminal residue" evidence="1">
    <location>
        <position position="38"/>
    </location>
</feature>
<proteinExistence type="predicted"/>
<comment type="caution">
    <text evidence="1">The sequence shown here is derived from an EMBL/GenBank/DDBJ whole genome shotgun (WGS) entry which is preliminary data.</text>
</comment>
<evidence type="ECO:0000313" key="2">
    <source>
        <dbReference type="Proteomes" id="UP000681720"/>
    </source>
</evidence>
<gene>
    <name evidence="1" type="ORF">GIL414_LOCUS59383</name>
</gene>
<dbReference type="Proteomes" id="UP000681720">
    <property type="component" value="Unassembled WGS sequence"/>
</dbReference>
<accession>A0A8S3DTX0</accession>
<dbReference type="EMBL" id="CAJOBJ010224348">
    <property type="protein sequence ID" value="CAF5040209.1"/>
    <property type="molecule type" value="Genomic_DNA"/>
</dbReference>
<dbReference type="AlphaFoldDB" id="A0A8S3DTX0"/>
<name>A0A8S3DTX0_9BILA</name>
<reference evidence="1" key="1">
    <citation type="submission" date="2021-02" db="EMBL/GenBank/DDBJ databases">
        <authorList>
            <person name="Nowell W R."/>
        </authorList>
    </citation>
    <scope>NUCLEOTIDE SEQUENCE</scope>
</reference>